<dbReference type="Gene3D" id="3.40.30.10">
    <property type="entry name" value="Glutaredoxin"/>
    <property type="match status" value="1"/>
</dbReference>
<dbReference type="InterPro" id="IPR036249">
    <property type="entry name" value="Thioredoxin-like_sf"/>
</dbReference>
<protein>
    <recommendedName>
        <fullName evidence="3">Ferredoxin</fullName>
    </recommendedName>
</protein>
<organism evidence="1 2">
    <name type="scientific">Candidatus Viridilinea mediisalina</name>
    <dbReference type="NCBI Taxonomy" id="2024553"/>
    <lineage>
        <taxon>Bacteria</taxon>
        <taxon>Bacillati</taxon>
        <taxon>Chloroflexota</taxon>
        <taxon>Chloroflexia</taxon>
        <taxon>Chloroflexales</taxon>
        <taxon>Chloroflexineae</taxon>
        <taxon>Oscillochloridaceae</taxon>
        <taxon>Candidatus Viridilinea</taxon>
    </lineage>
</organism>
<dbReference type="Proteomes" id="UP000220527">
    <property type="component" value="Unassembled WGS sequence"/>
</dbReference>
<evidence type="ECO:0008006" key="3">
    <source>
        <dbReference type="Google" id="ProtNLM"/>
    </source>
</evidence>
<keyword evidence="2" id="KW-1185">Reference proteome</keyword>
<reference evidence="2" key="1">
    <citation type="submission" date="2017-08" db="EMBL/GenBank/DDBJ databases">
        <authorList>
            <person name="Grouzdev D.S."/>
            <person name="Gaisin V.A."/>
            <person name="Rysina M.S."/>
            <person name="Gorlenko V.M."/>
        </authorList>
    </citation>
    <scope>NUCLEOTIDE SEQUENCE [LARGE SCALE GENOMIC DNA]</scope>
    <source>
        <strain evidence="2">Kir15-3F</strain>
    </source>
</reference>
<sequence>MGKGEPKVEQLARLGRPCLGVCSDKHCKRAGAQQVIGAALAALHEAELAEQVSVVATTCQDHCDDGPVLTVVPGFYPYLKLNPATTRQVVLSHLRDGNPLLEHLHPRMRRRLARRAAEEA</sequence>
<dbReference type="RefSeq" id="WP_097642382.1">
    <property type="nucleotide sequence ID" value="NZ_NQWI01000004.1"/>
</dbReference>
<dbReference type="AlphaFoldDB" id="A0A2A6RPL3"/>
<proteinExistence type="predicted"/>
<dbReference type="OrthoDB" id="159920at2"/>
<dbReference type="SUPFAM" id="SSF52833">
    <property type="entry name" value="Thioredoxin-like"/>
    <property type="match status" value="1"/>
</dbReference>
<dbReference type="EMBL" id="NQWI01000004">
    <property type="protein sequence ID" value="PDW04800.1"/>
    <property type="molecule type" value="Genomic_DNA"/>
</dbReference>
<accession>A0A2A6RPL3</accession>
<evidence type="ECO:0000313" key="1">
    <source>
        <dbReference type="EMBL" id="PDW04800.1"/>
    </source>
</evidence>
<gene>
    <name evidence="1" type="ORF">CJ255_01795</name>
</gene>
<name>A0A2A6RPL3_9CHLR</name>
<comment type="caution">
    <text evidence="1">The sequence shown here is derived from an EMBL/GenBank/DDBJ whole genome shotgun (WGS) entry which is preliminary data.</text>
</comment>
<evidence type="ECO:0000313" key="2">
    <source>
        <dbReference type="Proteomes" id="UP000220527"/>
    </source>
</evidence>